<name>A0A1D8B0B6_9ACTO</name>
<gene>
    <name evidence="3" type="ORF">BH719_00660</name>
</gene>
<dbReference type="GO" id="GO:0005886">
    <property type="term" value="C:plasma membrane"/>
    <property type="evidence" value="ECO:0007669"/>
    <property type="project" value="TreeGrafter"/>
</dbReference>
<dbReference type="KEGG" id="phon:BH719_00660"/>
<dbReference type="InterPro" id="IPR010273">
    <property type="entry name" value="DUF881"/>
</dbReference>
<evidence type="ECO:0000256" key="2">
    <source>
        <dbReference type="SAM" id="MobiDB-lite"/>
    </source>
</evidence>
<accession>A0A1D8B0B6</accession>
<keyword evidence="4" id="KW-1185">Reference proteome</keyword>
<dbReference type="OrthoDB" id="3218134at2"/>
<dbReference type="PANTHER" id="PTHR37313">
    <property type="entry name" value="UPF0749 PROTEIN RV1825"/>
    <property type="match status" value="1"/>
</dbReference>
<dbReference type="EMBL" id="CP017298">
    <property type="protein sequence ID" value="AOS46589.1"/>
    <property type="molecule type" value="Genomic_DNA"/>
</dbReference>
<dbReference type="RefSeq" id="WP_009399859.1">
    <property type="nucleotide sequence ID" value="NZ_CP017298.1"/>
</dbReference>
<organism evidence="3 4">
    <name type="scientific">Pauljensenia hongkongensis</name>
    <dbReference type="NCBI Taxonomy" id="178339"/>
    <lineage>
        <taxon>Bacteria</taxon>
        <taxon>Bacillati</taxon>
        <taxon>Actinomycetota</taxon>
        <taxon>Actinomycetes</taxon>
        <taxon>Actinomycetales</taxon>
        <taxon>Actinomycetaceae</taxon>
        <taxon>Pauljensenia</taxon>
    </lineage>
</organism>
<sequence length="280" mass="27927">MSGGGDRGEDRAPGGGTAPRDPAASMSLLTSLLNNPLDAGYVAHGPRESGAARTVMGRALVGAAALALGFASAITVRSLRSVHTDAVKDQLRGQVAAQQSAVADLQGQIQSLSSSVASYAGQSGAAGDAPALTLENSAQPVSGDGLVVTLADRAGRTGRGSGLVRDQDIAMVVNALWAAGAEAVSVNGQRVGPGTFIRTAGPTILVNITPVASPYSVAAIGDANAMSVALVRGATGDYLSSAQSVNGITVRTETASGLAMPALEQLPRKYARPNDQGGAQ</sequence>
<protein>
    <recommendedName>
        <fullName evidence="5">DUF881 domain-containing protein</fullName>
    </recommendedName>
</protein>
<evidence type="ECO:0000256" key="1">
    <source>
        <dbReference type="ARBA" id="ARBA00009108"/>
    </source>
</evidence>
<dbReference type="AlphaFoldDB" id="A0A1D8B0B6"/>
<reference evidence="3 4" key="1">
    <citation type="submission" date="2016-09" db="EMBL/GenBank/DDBJ databases">
        <title>Complete genome sequence of Actinomyces hongkongensis HKU8.</title>
        <authorList>
            <person name="Gao Y.-X."/>
            <person name="Zhou Y.-Y."/>
            <person name="Xie Y."/>
            <person name="Wang M."/>
            <person name="Wang S.-J."/>
            <person name="Shen S.-G."/>
        </authorList>
    </citation>
    <scope>NUCLEOTIDE SEQUENCE [LARGE SCALE GENOMIC DNA]</scope>
    <source>
        <strain evidence="3 4">HKU8</strain>
    </source>
</reference>
<evidence type="ECO:0008006" key="5">
    <source>
        <dbReference type="Google" id="ProtNLM"/>
    </source>
</evidence>
<dbReference type="Pfam" id="PF05949">
    <property type="entry name" value="DUF881"/>
    <property type="match status" value="1"/>
</dbReference>
<evidence type="ECO:0000313" key="3">
    <source>
        <dbReference type="EMBL" id="AOS46589.1"/>
    </source>
</evidence>
<dbReference type="PANTHER" id="PTHR37313:SF1">
    <property type="entry name" value="UPF0749 PROTEIN RV1823"/>
    <property type="match status" value="1"/>
</dbReference>
<feature type="compositionally biased region" description="Basic and acidic residues" evidence="2">
    <location>
        <begin position="1"/>
        <end position="12"/>
    </location>
</feature>
<dbReference type="STRING" id="178339.BH719_00660"/>
<evidence type="ECO:0000313" key="4">
    <source>
        <dbReference type="Proteomes" id="UP000095214"/>
    </source>
</evidence>
<dbReference type="Proteomes" id="UP000095214">
    <property type="component" value="Chromosome"/>
</dbReference>
<feature type="region of interest" description="Disordered" evidence="2">
    <location>
        <begin position="1"/>
        <end position="23"/>
    </location>
</feature>
<proteinExistence type="inferred from homology"/>
<comment type="similarity">
    <text evidence="1">Belongs to the UPF0749 family.</text>
</comment>
<dbReference type="Gene3D" id="3.30.70.1880">
    <property type="entry name" value="Protein of unknown function DUF881"/>
    <property type="match status" value="1"/>
</dbReference>